<comment type="caution">
    <text evidence="2">The sequence shown here is derived from an EMBL/GenBank/DDBJ whole genome shotgun (WGS) entry which is preliminary data.</text>
</comment>
<gene>
    <name evidence="2" type="ORF">G4B88_016975</name>
</gene>
<dbReference type="AlphaFoldDB" id="A0A7J6DLV1"/>
<evidence type="ECO:0000313" key="3">
    <source>
        <dbReference type="Proteomes" id="UP000583929"/>
    </source>
</evidence>
<dbReference type="Pfam" id="PF06364">
    <property type="entry name" value="DUF1068"/>
    <property type="match status" value="1"/>
</dbReference>
<dbReference type="PANTHER" id="PTHR32254:SF6">
    <property type="entry name" value="DUF1068 DOMAIN-CONTAINING PROTEIN"/>
    <property type="match status" value="1"/>
</dbReference>
<dbReference type="EMBL" id="JAATIQ010000907">
    <property type="protein sequence ID" value="KAF4346820.1"/>
    <property type="molecule type" value="Genomic_DNA"/>
</dbReference>
<protein>
    <submittedName>
        <fullName evidence="2">Uncharacterized protein</fullName>
    </submittedName>
</protein>
<keyword evidence="1" id="KW-0812">Transmembrane</keyword>
<dbReference type="InterPro" id="IPR010471">
    <property type="entry name" value="DUF1068"/>
</dbReference>
<keyword evidence="3" id="KW-1185">Reference proteome</keyword>
<keyword evidence="1" id="KW-0472">Membrane</keyword>
<proteinExistence type="predicted"/>
<dbReference type="PANTHER" id="PTHR32254">
    <property type="entry name" value="EXPRESSED PROTEIN"/>
    <property type="match status" value="1"/>
</dbReference>
<sequence length="190" mass="21331">MAHSADKGRVSSRSVLRAILFLFGVCLVGYSIRPLWYLRLKEKATAPGSGSSCPQCQCHCSSSSNGLFPLPSGNVLQCNVLDFTVHTDCGKDDPELNEELRKDIITLTLEELELHKSVANETLEHTKVLVSDARRASSHYQKEAEKCNAGVEICEEARERAESQLIVERNLSTLWEERSRKLGWKDSRRL</sequence>
<feature type="transmembrane region" description="Helical" evidence="1">
    <location>
        <begin position="15"/>
        <end position="32"/>
    </location>
</feature>
<reference evidence="2 3" key="1">
    <citation type="journal article" date="2020" name="bioRxiv">
        <title>Sequence and annotation of 42 cannabis genomes reveals extensive copy number variation in cannabinoid synthesis and pathogen resistance genes.</title>
        <authorList>
            <person name="Mckernan K.J."/>
            <person name="Helbert Y."/>
            <person name="Kane L.T."/>
            <person name="Ebling H."/>
            <person name="Zhang L."/>
            <person name="Liu B."/>
            <person name="Eaton Z."/>
            <person name="Mclaughlin S."/>
            <person name="Kingan S."/>
            <person name="Baybayan P."/>
            <person name="Concepcion G."/>
            <person name="Jordan M."/>
            <person name="Riva A."/>
            <person name="Barbazuk W."/>
            <person name="Harkins T."/>
        </authorList>
    </citation>
    <scope>NUCLEOTIDE SEQUENCE [LARGE SCALE GENOMIC DNA]</scope>
    <source>
        <strain evidence="3">cv. Jamaican Lion 4</strain>
        <tissue evidence="2">Leaf</tissue>
    </source>
</reference>
<keyword evidence="1" id="KW-1133">Transmembrane helix</keyword>
<accession>A0A7J6DLV1</accession>
<evidence type="ECO:0000256" key="1">
    <source>
        <dbReference type="SAM" id="Phobius"/>
    </source>
</evidence>
<dbReference type="Proteomes" id="UP000583929">
    <property type="component" value="Unassembled WGS sequence"/>
</dbReference>
<evidence type="ECO:0000313" key="2">
    <source>
        <dbReference type="EMBL" id="KAF4346820.1"/>
    </source>
</evidence>
<name>A0A7J6DLV1_CANSA</name>
<organism evidence="2 3">
    <name type="scientific">Cannabis sativa</name>
    <name type="common">Hemp</name>
    <name type="synonym">Marijuana</name>
    <dbReference type="NCBI Taxonomy" id="3483"/>
    <lineage>
        <taxon>Eukaryota</taxon>
        <taxon>Viridiplantae</taxon>
        <taxon>Streptophyta</taxon>
        <taxon>Embryophyta</taxon>
        <taxon>Tracheophyta</taxon>
        <taxon>Spermatophyta</taxon>
        <taxon>Magnoliopsida</taxon>
        <taxon>eudicotyledons</taxon>
        <taxon>Gunneridae</taxon>
        <taxon>Pentapetalae</taxon>
        <taxon>rosids</taxon>
        <taxon>fabids</taxon>
        <taxon>Rosales</taxon>
        <taxon>Cannabaceae</taxon>
        <taxon>Cannabis</taxon>
    </lineage>
</organism>